<accession>A0AAD7WUK9</accession>
<evidence type="ECO:0000313" key="3">
    <source>
        <dbReference type="Proteomes" id="UP001221898"/>
    </source>
</evidence>
<name>A0AAD7WUK9_9TELE</name>
<dbReference type="AlphaFoldDB" id="A0AAD7WUK9"/>
<reference evidence="2" key="1">
    <citation type="journal article" date="2023" name="Science">
        <title>Genome structures resolve the early diversification of teleost fishes.</title>
        <authorList>
            <person name="Parey E."/>
            <person name="Louis A."/>
            <person name="Montfort J."/>
            <person name="Bouchez O."/>
            <person name="Roques C."/>
            <person name="Iampietro C."/>
            <person name="Lluch J."/>
            <person name="Castinel A."/>
            <person name="Donnadieu C."/>
            <person name="Desvignes T."/>
            <person name="Floi Bucao C."/>
            <person name="Jouanno E."/>
            <person name="Wen M."/>
            <person name="Mejri S."/>
            <person name="Dirks R."/>
            <person name="Jansen H."/>
            <person name="Henkel C."/>
            <person name="Chen W.J."/>
            <person name="Zahm M."/>
            <person name="Cabau C."/>
            <person name="Klopp C."/>
            <person name="Thompson A.W."/>
            <person name="Robinson-Rechavi M."/>
            <person name="Braasch I."/>
            <person name="Lecointre G."/>
            <person name="Bobe J."/>
            <person name="Postlethwait J.H."/>
            <person name="Berthelot C."/>
            <person name="Roest Crollius H."/>
            <person name="Guiguen Y."/>
        </authorList>
    </citation>
    <scope>NUCLEOTIDE SEQUENCE</scope>
    <source>
        <strain evidence="2">NC1722</strain>
    </source>
</reference>
<dbReference type="Proteomes" id="UP001221898">
    <property type="component" value="Unassembled WGS sequence"/>
</dbReference>
<dbReference type="EMBL" id="JAINUG010000028">
    <property type="protein sequence ID" value="KAJ8410081.1"/>
    <property type="molecule type" value="Genomic_DNA"/>
</dbReference>
<sequence>MRRPHRGGDRLCGFALASTKPLPEGESSEAPGVVEGTAQEEEEEEGLSDLFLMDQEATPGPAPLAGCFGMAQLEDPNLTSALQQVSVVDGQLMDGGTAGSLCSLTGIRVSDGGACLAAQG</sequence>
<organism evidence="2 3">
    <name type="scientific">Aldrovandia affinis</name>
    <dbReference type="NCBI Taxonomy" id="143900"/>
    <lineage>
        <taxon>Eukaryota</taxon>
        <taxon>Metazoa</taxon>
        <taxon>Chordata</taxon>
        <taxon>Craniata</taxon>
        <taxon>Vertebrata</taxon>
        <taxon>Euteleostomi</taxon>
        <taxon>Actinopterygii</taxon>
        <taxon>Neopterygii</taxon>
        <taxon>Teleostei</taxon>
        <taxon>Notacanthiformes</taxon>
        <taxon>Halosauridae</taxon>
        <taxon>Aldrovandia</taxon>
    </lineage>
</organism>
<evidence type="ECO:0000256" key="1">
    <source>
        <dbReference type="SAM" id="MobiDB-lite"/>
    </source>
</evidence>
<keyword evidence="3" id="KW-1185">Reference proteome</keyword>
<evidence type="ECO:0000313" key="2">
    <source>
        <dbReference type="EMBL" id="KAJ8410081.1"/>
    </source>
</evidence>
<comment type="caution">
    <text evidence="2">The sequence shown here is derived from an EMBL/GenBank/DDBJ whole genome shotgun (WGS) entry which is preliminary data.</text>
</comment>
<protein>
    <submittedName>
        <fullName evidence="2">Uncharacterized protein</fullName>
    </submittedName>
</protein>
<proteinExistence type="predicted"/>
<feature type="region of interest" description="Disordered" evidence="1">
    <location>
        <begin position="1"/>
        <end position="46"/>
    </location>
</feature>
<gene>
    <name evidence="2" type="ORF">AAFF_G00211220</name>
</gene>